<protein>
    <submittedName>
        <fullName evidence="2">GAF domain-containing protein</fullName>
    </submittedName>
</protein>
<dbReference type="Proteomes" id="UP000636888">
    <property type="component" value="Unassembled WGS sequence"/>
</dbReference>
<gene>
    <name evidence="2" type="ORF">JFN93_15110</name>
</gene>
<comment type="caution">
    <text evidence="2">The sequence shown here is derived from an EMBL/GenBank/DDBJ whole genome shotgun (WGS) entry which is preliminary data.</text>
</comment>
<sequence>MQIVEVCQKLEKYLASRASSEERVVGGVEALSRIFGVKRDEVAFFMLDPVEECFRFVWPAEMRNSGTIPANADRSLVAITARERKGIINNSFASTPHFFVFEKTAQIQKIMSAPMLKGNELRGVIQVSRKGTSTDLALRNFTQPEVDALCALANVIAQFL</sequence>
<evidence type="ECO:0000259" key="1">
    <source>
        <dbReference type="Pfam" id="PF01590"/>
    </source>
</evidence>
<dbReference type="Pfam" id="PF01590">
    <property type="entry name" value="GAF"/>
    <property type="match status" value="1"/>
</dbReference>
<reference evidence="2" key="1">
    <citation type="submission" date="2020-12" db="EMBL/GenBank/DDBJ databases">
        <title>Geomonas sp. Red875, isolated from river sediment.</title>
        <authorList>
            <person name="Xu Z."/>
            <person name="Zhang Z."/>
            <person name="Masuda Y."/>
            <person name="Itoh H."/>
            <person name="Senoo K."/>
        </authorList>
    </citation>
    <scope>NUCLEOTIDE SEQUENCE</scope>
    <source>
        <strain evidence="2">Red875</strain>
    </source>
</reference>
<feature type="domain" description="GAF" evidence="1">
    <location>
        <begin position="28"/>
        <end position="158"/>
    </location>
</feature>
<dbReference type="Gene3D" id="3.30.450.40">
    <property type="match status" value="1"/>
</dbReference>
<dbReference type="AlphaFoldDB" id="A0A8J7JMJ7"/>
<keyword evidence="3" id="KW-1185">Reference proteome</keyword>
<evidence type="ECO:0000313" key="2">
    <source>
        <dbReference type="EMBL" id="MBJ6726045.1"/>
    </source>
</evidence>
<evidence type="ECO:0000313" key="3">
    <source>
        <dbReference type="Proteomes" id="UP000636888"/>
    </source>
</evidence>
<proteinExistence type="predicted"/>
<dbReference type="InterPro" id="IPR003018">
    <property type="entry name" value="GAF"/>
</dbReference>
<accession>A0A8J7JMJ7</accession>
<dbReference type="InterPro" id="IPR029016">
    <property type="entry name" value="GAF-like_dom_sf"/>
</dbReference>
<dbReference type="EMBL" id="JAEMHM010000012">
    <property type="protein sequence ID" value="MBJ6726045.1"/>
    <property type="molecule type" value="Genomic_DNA"/>
</dbReference>
<organism evidence="2 3">
    <name type="scientific">Geomesophilobacter sediminis</name>
    <dbReference type="NCBI Taxonomy" id="2798584"/>
    <lineage>
        <taxon>Bacteria</taxon>
        <taxon>Pseudomonadati</taxon>
        <taxon>Thermodesulfobacteriota</taxon>
        <taxon>Desulfuromonadia</taxon>
        <taxon>Geobacterales</taxon>
        <taxon>Geobacteraceae</taxon>
        <taxon>Geomesophilobacter</taxon>
    </lineage>
</organism>
<name>A0A8J7JMJ7_9BACT</name>
<dbReference type="RefSeq" id="WP_199384939.1">
    <property type="nucleotide sequence ID" value="NZ_JAEMHM010000012.1"/>
</dbReference>
<dbReference type="SUPFAM" id="SSF55781">
    <property type="entry name" value="GAF domain-like"/>
    <property type="match status" value="1"/>
</dbReference>